<dbReference type="OrthoDB" id="293868at2759"/>
<evidence type="ECO:0000313" key="14">
    <source>
        <dbReference type="Proteomes" id="UP000037460"/>
    </source>
</evidence>
<dbReference type="GO" id="GO:0003755">
    <property type="term" value="F:peptidyl-prolyl cis-trans isomerase activity"/>
    <property type="evidence" value="ECO:0007669"/>
    <property type="project" value="UniProtKB-KW"/>
</dbReference>
<keyword evidence="9 10" id="KW-0413">Isomerase</keyword>
<dbReference type="InterPro" id="IPR018247">
    <property type="entry name" value="EF_Hand_1_Ca_BS"/>
</dbReference>
<evidence type="ECO:0000256" key="1">
    <source>
        <dbReference type="ARBA" id="ARBA00000971"/>
    </source>
</evidence>
<keyword evidence="6" id="KW-0106">Calcium</keyword>
<dbReference type="InterPro" id="IPR011992">
    <property type="entry name" value="EF-hand-dom_pair"/>
</dbReference>
<keyword evidence="5" id="KW-0256">Endoplasmic reticulum</keyword>
<name>A0A0M0JG38_9EUKA</name>
<evidence type="ECO:0000256" key="8">
    <source>
        <dbReference type="ARBA" id="ARBA00023180"/>
    </source>
</evidence>
<dbReference type="Pfam" id="PF00254">
    <property type="entry name" value="FKBP_C"/>
    <property type="match status" value="1"/>
</dbReference>
<dbReference type="PANTHER" id="PTHR46222:SF3">
    <property type="entry name" value="PEPTIDYLPROLYL ISOMERASE"/>
    <property type="match status" value="1"/>
</dbReference>
<feature type="signal peptide" evidence="11">
    <location>
        <begin position="1"/>
        <end position="15"/>
    </location>
</feature>
<evidence type="ECO:0000256" key="3">
    <source>
        <dbReference type="ARBA" id="ARBA00022729"/>
    </source>
</evidence>
<dbReference type="CDD" id="cd00051">
    <property type="entry name" value="EFh"/>
    <property type="match status" value="1"/>
</dbReference>
<dbReference type="SUPFAM" id="SSF47473">
    <property type="entry name" value="EF-hand"/>
    <property type="match status" value="1"/>
</dbReference>
<evidence type="ECO:0000256" key="5">
    <source>
        <dbReference type="ARBA" id="ARBA00022824"/>
    </source>
</evidence>
<keyword evidence="7 10" id="KW-0697">Rotamase</keyword>
<dbReference type="GO" id="GO:0005783">
    <property type="term" value="C:endoplasmic reticulum"/>
    <property type="evidence" value="ECO:0007669"/>
    <property type="project" value="UniProtKB-ARBA"/>
</dbReference>
<evidence type="ECO:0000259" key="12">
    <source>
        <dbReference type="PROSITE" id="PS50059"/>
    </source>
</evidence>
<keyword evidence="3 11" id="KW-0732">Signal</keyword>
<comment type="catalytic activity">
    <reaction evidence="1 10">
        <text>[protein]-peptidylproline (omega=180) = [protein]-peptidylproline (omega=0)</text>
        <dbReference type="Rhea" id="RHEA:16237"/>
        <dbReference type="Rhea" id="RHEA-COMP:10747"/>
        <dbReference type="Rhea" id="RHEA-COMP:10748"/>
        <dbReference type="ChEBI" id="CHEBI:83833"/>
        <dbReference type="ChEBI" id="CHEBI:83834"/>
        <dbReference type="EC" id="5.2.1.8"/>
    </reaction>
</comment>
<evidence type="ECO:0000313" key="13">
    <source>
        <dbReference type="EMBL" id="KOO25420.1"/>
    </source>
</evidence>
<evidence type="ECO:0000256" key="2">
    <source>
        <dbReference type="ARBA" id="ARBA00013194"/>
    </source>
</evidence>
<evidence type="ECO:0000256" key="7">
    <source>
        <dbReference type="ARBA" id="ARBA00023110"/>
    </source>
</evidence>
<protein>
    <recommendedName>
        <fullName evidence="2 10">peptidylprolyl isomerase</fullName>
        <ecNumber evidence="2 10">5.2.1.8</ecNumber>
    </recommendedName>
</protein>
<feature type="domain" description="PPIase FKBP-type" evidence="12">
    <location>
        <begin position="39"/>
        <end position="150"/>
    </location>
</feature>
<dbReference type="AlphaFoldDB" id="A0A0M0JG38"/>
<reference evidence="14" key="1">
    <citation type="journal article" date="2015" name="PLoS Genet.">
        <title>Genome Sequence and Transcriptome Analyses of Chrysochromulina tobin: Metabolic Tools for Enhanced Algal Fitness in the Prominent Order Prymnesiales (Haptophyceae).</title>
        <authorList>
            <person name="Hovde B.T."/>
            <person name="Deodato C.R."/>
            <person name="Hunsperger H.M."/>
            <person name="Ryken S.A."/>
            <person name="Yost W."/>
            <person name="Jha R.K."/>
            <person name="Patterson J."/>
            <person name="Monnat R.J. Jr."/>
            <person name="Barlow S.B."/>
            <person name="Starkenburg S.R."/>
            <person name="Cattolico R.A."/>
        </authorList>
    </citation>
    <scope>NUCLEOTIDE SEQUENCE</scope>
    <source>
        <strain evidence="14">CCMP291</strain>
    </source>
</reference>
<dbReference type="InterPro" id="IPR002048">
    <property type="entry name" value="EF_hand_dom"/>
</dbReference>
<keyword evidence="8" id="KW-0325">Glycoprotein</keyword>
<gene>
    <name evidence="13" type="ORF">Ctob_004029</name>
</gene>
<dbReference type="PANTHER" id="PTHR46222">
    <property type="entry name" value="PEPTIDYL-PROLYL CIS-TRANS ISOMERASE FKBP7/14"/>
    <property type="match status" value="1"/>
</dbReference>
<dbReference type="InterPro" id="IPR046357">
    <property type="entry name" value="PPIase_dom_sf"/>
</dbReference>
<dbReference type="InterPro" id="IPR001179">
    <property type="entry name" value="PPIase_FKBP_dom"/>
</dbReference>
<organism evidence="13 14">
    <name type="scientific">Chrysochromulina tobinii</name>
    <dbReference type="NCBI Taxonomy" id="1460289"/>
    <lineage>
        <taxon>Eukaryota</taxon>
        <taxon>Haptista</taxon>
        <taxon>Haptophyta</taxon>
        <taxon>Prymnesiophyceae</taxon>
        <taxon>Prymnesiales</taxon>
        <taxon>Chrysochromulinaceae</taxon>
        <taxon>Chrysochromulina</taxon>
    </lineage>
</organism>
<sequence length="223" mass="24090">MLTRVFGLFVAVATASPSVDVVYRAGATECGPEDLIKNQTTVSIHYTVTMPHIDSGRVIDSTREEVPGGRGQPLTLVVGLRLVLPGLDQGLIGLCKGAQVDLTVPPELAYGEKGLREQTRDPATGNLTAGDFIVPPNTTLLIDLDVLDVSQPNVFSVIDSDADGYFSPVDVSDYFKSQNWTEVDGAVESMFERLDMDKDGLVSWDEFDGPKGIKSPFKAKDEL</sequence>
<comment type="caution">
    <text evidence="13">The sequence shown here is derived from an EMBL/GenBank/DDBJ whole genome shotgun (WGS) entry which is preliminary data.</text>
</comment>
<evidence type="ECO:0000256" key="6">
    <source>
        <dbReference type="ARBA" id="ARBA00022837"/>
    </source>
</evidence>
<dbReference type="Pfam" id="PF13499">
    <property type="entry name" value="EF-hand_7"/>
    <property type="match status" value="1"/>
</dbReference>
<dbReference type="Gene3D" id="3.10.50.40">
    <property type="match status" value="1"/>
</dbReference>
<dbReference type="GO" id="GO:0005509">
    <property type="term" value="F:calcium ion binding"/>
    <property type="evidence" value="ECO:0007669"/>
    <property type="project" value="InterPro"/>
</dbReference>
<dbReference type="EC" id="5.2.1.8" evidence="2 10"/>
<evidence type="ECO:0000256" key="11">
    <source>
        <dbReference type="SAM" id="SignalP"/>
    </source>
</evidence>
<keyword evidence="4" id="KW-0677">Repeat</keyword>
<dbReference type="PROSITE" id="PS50059">
    <property type="entry name" value="FKBP_PPIASE"/>
    <property type="match status" value="1"/>
</dbReference>
<dbReference type="Proteomes" id="UP000037460">
    <property type="component" value="Unassembled WGS sequence"/>
</dbReference>
<evidence type="ECO:0000256" key="10">
    <source>
        <dbReference type="PROSITE-ProRule" id="PRU00277"/>
    </source>
</evidence>
<evidence type="ECO:0000256" key="4">
    <source>
        <dbReference type="ARBA" id="ARBA00022737"/>
    </source>
</evidence>
<dbReference type="InterPro" id="IPR052273">
    <property type="entry name" value="PPIase_FKBP"/>
</dbReference>
<evidence type="ECO:0000256" key="9">
    <source>
        <dbReference type="ARBA" id="ARBA00023235"/>
    </source>
</evidence>
<proteinExistence type="predicted"/>
<dbReference type="EMBL" id="JWZX01002977">
    <property type="protein sequence ID" value="KOO25420.1"/>
    <property type="molecule type" value="Genomic_DNA"/>
</dbReference>
<accession>A0A0M0JG38</accession>
<keyword evidence="14" id="KW-1185">Reference proteome</keyword>
<dbReference type="PROSITE" id="PS00018">
    <property type="entry name" value="EF_HAND_1"/>
    <property type="match status" value="1"/>
</dbReference>
<feature type="chain" id="PRO_5012859260" description="peptidylprolyl isomerase" evidence="11">
    <location>
        <begin position="16"/>
        <end position="223"/>
    </location>
</feature>
<dbReference type="SUPFAM" id="SSF54534">
    <property type="entry name" value="FKBP-like"/>
    <property type="match status" value="1"/>
</dbReference>
<dbReference type="Gene3D" id="1.10.238.10">
    <property type="entry name" value="EF-hand"/>
    <property type="match status" value="1"/>
</dbReference>